<dbReference type="GO" id="GO:0042602">
    <property type="term" value="F:riboflavin reductase (NADPH) activity"/>
    <property type="evidence" value="ECO:0007669"/>
    <property type="project" value="TreeGrafter"/>
</dbReference>
<dbReference type="Proteomes" id="UP000555564">
    <property type="component" value="Unassembled WGS sequence"/>
</dbReference>
<evidence type="ECO:0000259" key="1">
    <source>
        <dbReference type="Pfam" id="PF13460"/>
    </source>
</evidence>
<dbReference type="AlphaFoldDB" id="A0A7X0I9L8"/>
<gene>
    <name evidence="2" type="ORF">BJ992_000582</name>
</gene>
<proteinExistence type="predicted"/>
<accession>A0A7X0I9L8</accession>
<evidence type="ECO:0000313" key="2">
    <source>
        <dbReference type="EMBL" id="MBB6471151.1"/>
    </source>
</evidence>
<evidence type="ECO:0000313" key="3">
    <source>
        <dbReference type="Proteomes" id="UP000555564"/>
    </source>
</evidence>
<dbReference type="PANTHER" id="PTHR43355:SF2">
    <property type="entry name" value="FLAVIN REDUCTASE (NADPH)"/>
    <property type="match status" value="1"/>
</dbReference>
<dbReference type="InterPro" id="IPR036291">
    <property type="entry name" value="NAD(P)-bd_dom_sf"/>
</dbReference>
<dbReference type="SUPFAM" id="SSF51735">
    <property type="entry name" value="NAD(P)-binding Rossmann-fold domains"/>
    <property type="match status" value="1"/>
</dbReference>
<sequence length="211" mass="23015">MKITVFGGTGRTGQHIVRQALDAGHEVAAVVRDPARLPISHSALEVITADLTSPAPLRPALTGREAVISAIGPRTRKDVGVASNATRVILRAMDQSDIRRVVLLSAAPVGPVPEGESLIYRTVLYPLLRRILRDPYADLAAMEEEARRSNTEWTVIRPPRLTDKPLTERYRREIGSNVPRGHFLSRADLAHAMLAALEDPATVKQPVGVAY</sequence>
<dbReference type="RefSeq" id="WP_184978405.1">
    <property type="nucleotide sequence ID" value="NZ_BAAALO010000028.1"/>
</dbReference>
<dbReference type="InterPro" id="IPR016040">
    <property type="entry name" value="NAD(P)-bd_dom"/>
</dbReference>
<protein>
    <submittedName>
        <fullName evidence="2">Putative NADH-flavin reductase</fullName>
    </submittedName>
</protein>
<keyword evidence="3" id="KW-1185">Reference proteome</keyword>
<name>A0A7X0I9L8_9ACTN</name>
<dbReference type="EMBL" id="JACHIU010000001">
    <property type="protein sequence ID" value="MBB6471151.1"/>
    <property type="molecule type" value="Genomic_DNA"/>
</dbReference>
<reference evidence="2 3" key="1">
    <citation type="submission" date="2020-08" db="EMBL/GenBank/DDBJ databases">
        <title>Sequencing the genomes of 1000 actinobacteria strains.</title>
        <authorList>
            <person name="Klenk H.-P."/>
        </authorList>
    </citation>
    <scope>NUCLEOTIDE SEQUENCE [LARGE SCALE GENOMIC DNA]</scope>
    <source>
        <strain evidence="2 3">DSM 44936</strain>
    </source>
</reference>
<dbReference type="CDD" id="cd05244">
    <property type="entry name" value="BVR-B_like_SDR_a"/>
    <property type="match status" value="1"/>
</dbReference>
<dbReference type="InterPro" id="IPR051606">
    <property type="entry name" value="Polyketide_Oxido-like"/>
</dbReference>
<dbReference type="Pfam" id="PF13460">
    <property type="entry name" value="NAD_binding_10"/>
    <property type="match status" value="1"/>
</dbReference>
<dbReference type="GO" id="GO:0004074">
    <property type="term" value="F:biliverdin reductase [NAD(P)H] activity"/>
    <property type="evidence" value="ECO:0007669"/>
    <property type="project" value="TreeGrafter"/>
</dbReference>
<organism evidence="2 3">
    <name type="scientific">Sphaerisporangium rubeum</name>
    <dbReference type="NCBI Taxonomy" id="321317"/>
    <lineage>
        <taxon>Bacteria</taxon>
        <taxon>Bacillati</taxon>
        <taxon>Actinomycetota</taxon>
        <taxon>Actinomycetes</taxon>
        <taxon>Streptosporangiales</taxon>
        <taxon>Streptosporangiaceae</taxon>
        <taxon>Sphaerisporangium</taxon>
    </lineage>
</organism>
<dbReference type="PANTHER" id="PTHR43355">
    <property type="entry name" value="FLAVIN REDUCTASE (NADPH)"/>
    <property type="match status" value="1"/>
</dbReference>
<comment type="caution">
    <text evidence="2">The sequence shown here is derived from an EMBL/GenBank/DDBJ whole genome shotgun (WGS) entry which is preliminary data.</text>
</comment>
<feature type="domain" description="NAD(P)-binding" evidence="1">
    <location>
        <begin position="7"/>
        <end position="200"/>
    </location>
</feature>
<dbReference type="Gene3D" id="3.40.50.720">
    <property type="entry name" value="NAD(P)-binding Rossmann-like Domain"/>
    <property type="match status" value="1"/>
</dbReference>